<dbReference type="Pfam" id="PF00107">
    <property type="entry name" value="ADH_zinc_N"/>
    <property type="match status" value="1"/>
</dbReference>
<keyword evidence="9" id="KW-1185">Reference proteome</keyword>
<dbReference type="SUPFAM" id="SSF51735">
    <property type="entry name" value="NAD(P)-binding Rossmann-fold domains"/>
    <property type="match status" value="2"/>
</dbReference>
<dbReference type="GO" id="GO:0050661">
    <property type="term" value="F:NADP binding"/>
    <property type="evidence" value="ECO:0007669"/>
    <property type="project" value="InterPro"/>
</dbReference>
<sequence>MASSEKSIAFIGLGVMGYHMALNLRKKIGSDYTILICDVVPAALQEFQDETAHAGPVKIINTGIWFSLCCQVRVYLDDKTGILAGIKQAASKGTVGDKVIMECGTIETTTILDVSKAIRETAAILPNWKLAFVDAPASGGPMGAQAGTLTFMVGADRATDTDGQVFSRVKGVLCHMGKPDCVFLCGEVGAGTAFKIVNNYLSAITSLAASEALNIGVKMGLDAKLLTDVINNSGGQCWVTSQSNPVPGVHPNAPASRDHEGGFRIELCKKVLGMGSQLAEIVGARTILDKPTLEAFEAAAGDERYKGKDARVDISKMSTILSRLRRYVHQSISRKHENSSPIEKAVVPELPSTMKAQHLDSYNTPYVLRDGVSVPTAAHPYDLLIRVDAASYCHTDHVLASGHMAAVEQPDFPHVGCHEFSGTVVGLPSNPAQTEFKPGDRIGVASRAYHPCGTCVECQEEKTPLSDPKGYSVLCPHVKTVGIGIDGGWREYAVVDSRQVTLIPEGLSQIEAAPLMCAGFTIYSAIQKAGLSRGQRLGIVGCGGGLGHLGLQYATAMGLKVYGIDNSDSALTIVRGLKNITGATIVDARTQTAAEVIAPIAEEDGQKFPGQFGLDGVIILAESQKAFQYGVDMLKNHGNCVVVSFPQQGFHISSMDMIFRDIHFMGSLMGTNKQLRNMVRFSAEHGVKPVLKTFPLEKLNDLVDEYKTGHGGKLVIDFSL</sequence>
<evidence type="ECO:0000256" key="1">
    <source>
        <dbReference type="ARBA" id="ARBA00001947"/>
    </source>
</evidence>
<dbReference type="FunFam" id="1.10.1040.10:FF:000056">
    <property type="entry name" value="3-hydroxyisobutyrate dehydrogenase a"/>
    <property type="match status" value="1"/>
</dbReference>
<accession>A0A0U1LPQ5</accession>
<feature type="domain" description="Enoyl reductase (ER)" evidence="7">
    <location>
        <begin position="357"/>
        <end position="716"/>
    </location>
</feature>
<keyword evidence="3" id="KW-0479">Metal-binding</keyword>
<dbReference type="PROSITE" id="PS00895">
    <property type="entry name" value="3_HYDROXYISOBUT_DH"/>
    <property type="match status" value="1"/>
</dbReference>
<dbReference type="InterPro" id="IPR029154">
    <property type="entry name" value="HIBADH-like_NADP-bd"/>
</dbReference>
<dbReference type="GO" id="GO:0005737">
    <property type="term" value="C:cytoplasm"/>
    <property type="evidence" value="ECO:0007669"/>
    <property type="project" value="TreeGrafter"/>
</dbReference>
<dbReference type="Pfam" id="PF14833">
    <property type="entry name" value="NAD_binding_11"/>
    <property type="match status" value="1"/>
</dbReference>
<dbReference type="InterPro" id="IPR036291">
    <property type="entry name" value="NAD(P)-bd_dom_sf"/>
</dbReference>
<dbReference type="Gene3D" id="1.10.1040.10">
    <property type="entry name" value="N-(1-d-carboxylethyl)-l-norvaline Dehydrogenase, domain 2"/>
    <property type="match status" value="1"/>
</dbReference>
<evidence type="ECO:0000256" key="3">
    <source>
        <dbReference type="ARBA" id="ARBA00022723"/>
    </source>
</evidence>
<dbReference type="InterPro" id="IPR013149">
    <property type="entry name" value="ADH-like_C"/>
</dbReference>
<keyword evidence="4" id="KW-0862">Zinc</keyword>
<evidence type="ECO:0000259" key="7">
    <source>
        <dbReference type="SMART" id="SM00829"/>
    </source>
</evidence>
<comment type="similarity">
    <text evidence="2">Belongs to the zinc-containing alcohol dehydrogenase family.</text>
</comment>
<keyword evidence="5" id="KW-0560">Oxidoreductase</keyword>
<dbReference type="GO" id="GO:0051287">
    <property type="term" value="F:NAD binding"/>
    <property type="evidence" value="ECO:0007669"/>
    <property type="project" value="InterPro"/>
</dbReference>
<dbReference type="InterPro" id="IPR002204">
    <property type="entry name" value="3-OH-isobutyrate_DH-rel_CS"/>
</dbReference>
<dbReference type="EMBL" id="CVMT01000002">
    <property type="protein sequence ID" value="CRG85141.1"/>
    <property type="molecule type" value="Genomic_DNA"/>
</dbReference>
<reference evidence="8 9" key="1">
    <citation type="submission" date="2015-04" db="EMBL/GenBank/DDBJ databases">
        <authorList>
            <person name="Syromyatnikov M.Y."/>
            <person name="Popov V.N."/>
        </authorList>
    </citation>
    <scope>NUCLEOTIDE SEQUENCE [LARGE SCALE GENOMIC DNA]</scope>
    <source>
        <strain evidence="8">WF-38-12</strain>
    </source>
</reference>
<dbReference type="InterPro" id="IPR008927">
    <property type="entry name" value="6-PGluconate_DH-like_C_sf"/>
</dbReference>
<dbReference type="SUPFAM" id="SSF48179">
    <property type="entry name" value="6-phosphogluconate dehydrogenase C-terminal domain-like"/>
    <property type="match status" value="1"/>
</dbReference>
<dbReference type="GO" id="GO:0046872">
    <property type="term" value="F:metal ion binding"/>
    <property type="evidence" value="ECO:0007669"/>
    <property type="project" value="UniProtKB-KW"/>
</dbReference>
<dbReference type="InterPro" id="IPR013154">
    <property type="entry name" value="ADH-like_N"/>
</dbReference>
<keyword evidence="6" id="KW-0520">NAD</keyword>
<name>A0A0U1LPQ5_TALIS</name>
<proteinExistence type="inferred from homology"/>
<dbReference type="Gene3D" id="3.90.180.10">
    <property type="entry name" value="Medium-chain alcohol dehydrogenases, catalytic domain"/>
    <property type="match status" value="1"/>
</dbReference>
<dbReference type="Proteomes" id="UP000054383">
    <property type="component" value="Unassembled WGS sequence"/>
</dbReference>
<organism evidence="8 9">
    <name type="scientific">Talaromyces islandicus</name>
    <name type="common">Penicillium islandicum</name>
    <dbReference type="NCBI Taxonomy" id="28573"/>
    <lineage>
        <taxon>Eukaryota</taxon>
        <taxon>Fungi</taxon>
        <taxon>Dikarya</taxon>
        <taxon>Ascomycota</taxon>
        <taxon>Pezizomycotina</taxon>
        <taxon>Eurotiomycetes</taxon>
        <taxon>Eurotiomycetidae</taxon>
        <taxon>Eurotiales</taxon>
        <taxon>Trichocomaceae</taxon>
        <taxon>Talaromyces</taxon>
        <taxon>Talaromyces sect. Islandici</taxon>
    </lineage>
</organism>
<gene>
    <name evidence="8" type="ORF">PISL3812_02269</name>
</gene>
<evidence type="ECO:0000256" key="2">
    <source>
        <dbReference type="ARBA" id="ARBA00008072"/>
    </source>
</evidence>
<dbReference type="AlphaFoldDB" id="A0A0U1LPQ5"/>
<dbReference type="Pfam" id="PF08240">
    <property type="entry name" value="ADH_N"/>
    <property type="match status" value="1"/>
</dbReference>
<dbReference type="Gene3D" id="3.40.50.720">
    <property type="entry name" value="NAD(P)-binding Rossmann-like Domain"/>
    <property type="match status" value="2"/>
</dbReference>
<dbReference type="FunFam" id="3.40.50.720:FF:000039">
    <property type="entry name" value="Alcohol dehydrogenase AdhP"/>
    <property type="match status" value="1"/>
</dbReference>
<dbReference type="GO" id="GO:0004022">
    <property type="term" value="F:alcohol dehydrogenase (NAD+) activity"/>
    <property type="evidence" value="ECO:0007669"/>
    <property type="project" value="TreeGrafter"/>
</dbReference>
<dbReference type="PANTHER" id="PTHR42940">
    <property type="entry name" value="ALCOHOL DEHYDROGENASE 1-RELATED"/>
    <property type="match status" value="1"/>
</dbReference>
<dbReference type="InterPro" id="IPR011032">
    <property type="entry name" value="GroES-like_sf"/>
</dbReference>
<dbReference type="STRING" id="28573.A0A0U1LPQ5"/>
<protein>
    <recommendedName>
        <fullName evidence="7">Enoyl reductase (ER) domain-containing protein</fullName>
    </recommendedName>
</protein>
<dbReference type="Pfam" id="PF03446">
    <property type="entry name" value="NAD_binding_2"/>
    <property type="match status" value="1"/>
</dbReference>
<evidence type="ECO:0000256" key="4">
    <source>
        <dbReference type="ARBA" id="ARBA00022833"/>
    </source>
</evidence>
<comment type="cofactor">
    <cofactor evidence="1">
        <name>Zn(2+)</name>
        <dbReference type="ChEBI" id="CHEBI:29105"/>
    </cofactor>
</comment>
<dbReference type="InterPro" id="IPR020843">
    <property type="entry name" value="ER"/>
</dbReference>
<evidence type="ECO:0000313" key="9">
    <source>
        <dbReference type="Proteomes" id="UP000054383"/>
    </source>
</evidence>
<evidence type="ECO:0000256" key="5">
    <source>
        <dbReference type="ARBA" id="ARBA00023002"/>
    </source>
</evidence>
<evidence type="ECO:0000313" key="8">
    <source>
        <dbReference type="EMBL" id="CRG85141.1"/>
    </source>
</evidence>
<dbReference type="InterPro" id="IPR006115">
    <property type="entry name" value="6PGDH_NADP-bd"/>
</dbReference>
<evidence type="ECO:0000256" key="6">
    <source>
        <dbReference type="ARBA" id="ARBA00023027"/>
    </source>
</evidence>
<dbReference type="SMART" id="SM00829">
    <property type="entry name" value="PKS_ER"/>
    <property type="match status" value="1"/>
</dbReference>
<dbReference type="InterPro" id="IPR013328">
    <property type="entry name" value="6PGD_dom2"/>
</dbReference>
<dbReference type="SUPFAM" id="SSF50129">
    <property type="entry name" value="GroES-like"/>
    <property type="match status" value="1"/>
</dbReference>
<dbReference type="OrthoDB" id="256333at2759"/>
<dbReference type="PANTHER" id="PTHR42940:SF8">
    <property type="entry name" value="VACUOLAR PROTEIN SORTING-ASSOCIATED PROTEIN 11"/>
    <property type="match status" value="1"/>
</dbReference>